<keyword evidence="4" id="KW-1185">Reference proteome</keyword>
<accession>A0A3R8PK68</accession>
<dbReference type="Proteomes" id="UP000278422">
    <property type="component" value="Unassembled WGS sequence"/>
</dbReference>
<organism evidence="3 4">
    <name type="scientific">Corynebacterium bovis</name>
    <dbReference type="NCBI Taxonomy" id="36808"/>
    <lineage>
        <taxon>Bacteria</taxon>
        <taxon>Bacillati</taxon>
        <taxon>Actinomycetota</taxon>
        <taxon>Actinomycetes</taxon>
        <taxon>Mycobacteriales</taxon>
        <taxon>Corynebacteriaceae</taxon>
        <taxon>Corynebacterium</taxon>
    </lineage>
</organism>
<feature type="transmembrane region" description="Helical" evidence="2">
    <location>
        <begin position="44"/>
        <end position="69"/>
    </location>
</feature>
<name>A0A3R8PK68_9CORY</name>
<protein>
    <submittedName>
        <fullName evidence="3">Uncharacterized protein</fullName>
    </submittedName>
</protein>
<evidence type="ECO:0000256" key="1">
    <source>
        <dbReference type="SAM" id="MobiDB-lite"/>
    </source>
</evidence>
<proteinExistence type="predicted"/>
<evidence type="ECO:0000256" key="2">
    <source>
        <dbReference type="SAM" id="Phobius"/>
    </source>
</evidence>
<dbReference type="EMBL" id="PQNQ01000031">
    <property type="protein sequence ID" value="RRQ02777.1"/>
    <property type="molecule type" value="Genomic_DNA"/>
</dbReference>
<dbReference type="RefSeq" id="WP_125175433.1">
    <property type="nucleotide sequence ID" value="NZ_JBHYBM010000247.1"/>
</dbReference>
<reference evidence="3 4" key="1">
    <citation type="submission" date="2018-01" db="EMBL/GenBank/DDBJ databases">
        <title>Twenty Corynebacterium bovis Genomes.</title>
        <authorList>
            <person name="Gulvik C.A."/>
        </authorList>
    </citation>
    <scope>NUCLEOTIDE SEQUENCE [LARGE SCALE GENOMIC DNA]</scope>
    <source>
        <strain evidence="3 4">16-2004</strain>
    </source>
</reference>
<gene>
    <name evidence="3" type="ORF">CXF42_09060</name>
</gene>
<sequence>MTTTDHPSDHAAGRPSDHDTGRPVGHAADRPTDRRPGRPAGPPTTWVLMCVLVVVNALTSTGFSVATVITDPSPAAWYALIRCLALLGLAGVLVALRSRLVPVLGWVLVAVQLLDGVVGFADGDPVKGVGPWILGVVTAVTVVLHGRSLSRR</sequence>
<dbReference type="AlphaFoldDB" id="A0A3R8PK68"/>
<feature type="compositionally biased region" description="Basic and acidic residues" evidence="1">
    <location>
        <begin position="1"/>
        <end position="36"/>
    </location>
</feature>
<keyword evidence="2" id="KW-1133">Transmembrane helix</keyword>
<feature type="region of interest" description="Disordered" evidence="1">
    <location>
        <begin position="1"/>
        <end position="40"/>
    </location>
</feature>
<evidence type="ECO:0000313" key="4">
    <source>
        <dbReference type="Proteomes" id="UP000278422"/>
    </source>
</evidence>
<comment type="caution">
    <text evidence="3">The sequence shown here is derived from an EMBL/GenBank/DDBJ whole genome shotgun (WGS) entry which is preliminary data.</text>
</comment>
<feature type="transmembrane region" description="Helical" evidence="2">
    <location>
        <begin position="129"/>
        <end position="146"/>
    </location>
</feature>
<keyword evidence="2" id="KW-0812">Transmembrane</keyword>
<evidence type="ECO:0000313" key="3">
    <source>
        <dbReference type="EMBL" id="RRQ02777.1"/>
    </source>
</evidence>
<keyword evidence="2" id="KW-0472">Membrane</keyword>
<feature type="transmembrane region" description="Helical" evidence="2">
    <location>
        <begin position="75"/>
        <end position="96"/>
    </location>
</feature>
<feature type="transmembrane region" description="Helical" evidence="2">
    <location>
        <begin position="103"/>
        <end position="123"/>
    </location>
</feature>